<comment type="subunit">
    <text evidence="12">Monomer. Probably contacts ribosomal proteins L1, L5, L33 and S7, the 16S and 23S rRNA and the P-site containing tRNA(fMet).</text>
</comment>
<dbReference type="SUPFAM" id="SSF52540">
    <property type="entry name" value="P-loop containing nucleoside triphosphate hydrolases"/>
    <property type="match status" value="2"/>
</dbReference>
<dbReference type="GO" id="GO:0043022">
    <property type="term" value="F:ribosome binding"/>
    <property type="evidence" value="ECO:0007669"/>
    <property type="project" value="UniProtKB-UniRule"/>
</dbReference>
<comment type="catalytic activity">
    <reaction evidence="12">
        <text>ATP + H2O = ADP + phosphate + H(+)</text>
        <dbReference type="Rhea" id="RHEA:13065"/>
        <dbReference type="ChEBI" id="CHEBI:15377"/>
        <dbReference type="ChEBI" id="CHEBI:15378"/>
        <dbReference type="ChEBI" id="CHEBI:30616"/>
        <dbReference type="ChEBI" id="CHEBI:43474"/>
        <dbReference type="ChEBI" id="CHEBI:456216"/>
    </reaction>
</comment>
<reference evidence="15" key="1">
    <citation type="journal article" date="2020" name="Microbiol. Resour. Announc.">
        <title>Draft Genome Sequences of Thiorhodococcus mannitoliphagus and Thiorhodococcus minor, Purple Sulfur Photosynthetic Bacteria in the Gammaproteobacterial Family Chromatiaceae.</title>
        <authorList>
            <person name="Aviles F.A."/>
            <person name="Meyer T.E."/>
            <person name="Kyndt J.A."/>
        </authorList>
    </citation>
    <scope>NUCLEOTIDE SEQUENCE [LARGE SCALE GENOMIC DNA]</scope>
    <source>
        <strain evidence="15">DSM 18266</strain>
    </source>
</reference>
<comment type="function">
    <text evidence="12">A translation factor that gates the progression of the 70S ribosomal initiation complex (IC, containing tRNA(fMet) in the P-site) into the translation elongation cycle by using a mechanism sensitive to the ATP/ADP ratio. Binds to the 70S ribosome E-site where it modulates the state of the translating ribosome during subunit translocation. ATP hydrolysis probably frees it from the ribosome, which can enter the elongation phase.</text>
</comment>
<dbReference type="EMBL" id="JAAIJR010000013">
    <property type="protein sequence ID" value="NEX19644.1"/>
    <property type="molecule type" value="Genomic_DNA"/>
</dbReference>
<dbReference type="Pfam" id="PF12848">
    <property type="entry name" value="ABC_tran_Xtn"/>
    <property type="match status" value="1"/>
</dbReference>
<dbReference type="InterPro" id="IPR003439">
    <property type="entry name" value="ABC_transporter-like_ATP-bd"/>
</dbReference>
<dbReference type="GO" id="GO:0005737">
    <property type="term" value="C:cytoplasm"/>
    <property type="evidence" value="ECO:0007669"/>
    <property type="project" value="UniProtKB-SubCell"/>
</dbReference>
<dbReference type="HAMAP" id="MF_00847">
    <property type="entry name" value="EttA"/>
    <property type="match status" value="1"/>
</dbReference>
<dbReference type="RefSeq" id="WP_164652545.1">
    <property type="nucleotide sequence ID" value="NZ_JAAIJR010000013.1"/>
</dbReference>
<keyword evidence="5 12" id="KW-0677">Repeat</keyword>
<dbReference type="GO" id="GO:0016887">
    <property type="term" value="F:ATP hydrolysis activity"/>
    <property type="evidence" value="ECO:0007669"/>
    <property type="project" value="UniProtKB-UniRule"/>
</dbReference>
<sequence length="555" mass="62100">MAQYIYTMNRVGKIVPPKRVILRDISLSFFPGAKIGVLGLNGSGKSSLLRIMAGIDTEIEGEARPQPGINVGYLPQEPQLDPSKDVRGNVEEALSHIKQALERLDAVYAAYAEPDADFDALAKEQGELENLIEATDGHNLDRTLEVAADALRLPPWDADVTKLSGGERRRVALCKLLLSKPDMLLLDEPTNHLDAESVAWLERFLHEYPGTVVAVTHDRYFLDNVAGWILELDRGHGIPWEGNYSSWLDQKEQRLELEQKQEQARIKAMKQELEWVRTNPKGRHAKSKARLARFDELQSQDFQSRNETNEIYIPPGPRLGNLVIEAEGLKKAYGDNLLYENLSFNLPAGGIVGIIGPNGAGKTTLFRIITGKEQPDSGTLRVGETVQVAYVDQSRDALDDSKTIWEEISDGADNIIVGRYEMPSRAYCGRFNFKGTDQQKRIGDLSGGERNRVHLAKVLKSGGNLLLLDEPTNDLDVETLRALEEALLVFPGCAVVISHDRWFLDRVATHILAFEGDSEAVWFEGNYADYEADRHRRLGSDADQPHRLKYRRLSA</sequence>
<dbReference type="Proteomes" id="UP000471640">
    <property type="component" value="Unassembled WGS sequence"/>
</dbReference>
<dbReference type="Gene3D" id="3.40.50.300">
    <property type="entry name" value="P-loop containing nucleotide triphosphate hydrolases"/>
    <property type="match status" value="2"/>
</dbReference>
<reference evidence="14 15" key="2">
    <citation type="submission" date="2020-02" db="EMBL/GenBank/DDBJ databases">
        <title>Genome sequences of Thiorhodococcus mannitoliphagus and Thiorhodococcus minor, purple sulfur photosynthetic bacteria in the gammaproteobacterial family, Chromatiaceae.</title>
        <authorList>
            <person name="Aviles F.A."/>
            <person name="Meyer T.E."/>
            <person name="Kyndt J.A."/>
        </authorList>
    </citation>
    <scope>NUCLEOTIDE SEQUENCE [LARGE SCALE GENOMIC DNA]</scope>
    <source>
        <strain evidence="14 15">DSM 18266</strain>
    </source>
</reference>
<dbReference type="InterPro" id="IPR022374">
    <property type="entry name" value="EttA"/>
</dbReference>
<keyword evidence="9 12" id="KW-0810">Translation regulation</keyword>
<dbReference type="GO" id="GO:0000049">
    <property type="term" value="F:tRNA binding"/>
    <property type="evidence" value="ECO:0007669"/>
    <property type="project" value="UniProtKB-UniRule"/>
</dbReference>
<evidence type="ECO:0000259" key="13">
    <source>
        <dbReference type="PROSITE" id="PS50893"/>
    </source>
</evidence>
<comment type="caution">
    <text evidence="12">Lacks conserved residue(s) required for the propagation of feature annotation.</text>
</comment>
<feature type="binding site" evidence="12">
    <location>
        <begin position="356"/>
        <end position="363"/>
    </location>
    <ligand>
        <name>ATP</name>
        <dbReference type="ChEBI" id="CHEBI:30616"/>
        <label>2</label>
    </ligand>
</feature>
<keyword evidence="11 12" id="KW-0648">Protein biosynthesis</keyword>
<dbReference type="PANTHER" id="PTHR43858">
    <property type="entry name" value="ENERGY-DEPENDENT TRANSLATIONAL THROTTLE PROTEIN ETTA"/>
    <property type="match status" value="1"/>
</dbReference>
<evidence type="ECO:0000256" key="8">
    <source>
        <dbReference type="ARBA" id="ARBA00022840"/>
    </source>
</evidence>
<comment type="caution">
    <text evidence="14">The sequence shown here is derived from an EMBL/GenBank/DDBJ whole genome shotgun (WGS) entry which is preliminary data.</text>
</comment>
<dbReference type="GO" id="GO:0019843">
    <property type="term" value="F:rRNA binding"/>
    <property type="evidence" value="ECO:0007669"/>
    <property type="project" value="UniProtKB-UniRule"/>
</dbReference>
<organism evidence="14 15">
    <name type="scientific">Thiorhodococcus mannitoliphagus</name>
    <dbReference type="NCBI Taxonomy" id="329406"/>
    <lineage>
        <taxon>Bacteria</taxon>
        <taxon>Pseudomonadati</taxon>
        <taxon>Pseudomonadota</taxon>
        <taxon>Gammaproteobacteria</taxon>
        <taxon>Chromatiales</taxon>
        <taxon>Chromatiaceae</taxon>
        <taxon>Thiorhodococcus</taxon>
    </lineage>
</organism>
<evidence type="ECO:0000256" key="7">
    <source>
        <dbReference type="ARBA" id="ARBA00022801"/>
    </source>
</evidence>
<evidence type="ECO:0000313" key="15">
    <source>
        <dbReference type="Proteomes" id="UP000471640"/>
    </source>
</evidence>
<comment type="similarity">
    <text evidence="1 12">Belongs to the ABC transporter superfamily. ABCF family. Translational throttle EttA subfamily.</text>
</comment>
<evidence type="ECO:0000256" key="3">
    <source>
        <dbReference type="ARBA" id="ARBA00022555"/>
    </source>
</evidence>
<dbReference type="GO" id="GO:0005524">
    <property type="term" value="F:ATP binding"/>
    <property type="evidence" value="ECO:0007669"/>
    <property type="project" value="UniProtKB-UniRule"/>
</dbReference>
<proteinExistence type="inferred from homology"/>
<evidence type="ECO:0000256" key="10">
    <source>
        <dbReference type="ARBA" id="ARBA00022884"/>
    </source>
</evidence>
<keyword evidence="2 12" id="KW-0963">Cytoplasm</keyword>
<evidence type="ECO:0000256" key="12">
    <source>
        <dbReference type="HAMAP-Rule" id="MF_00847"/>
    </source>
</evidence>
<keyword evidence="4 12" id="KW-0699">rRNA-binding</keyword>
<evidence type="ECO:0000256" key="4">
    <source>
        <dbReference type="ARBA" id="ARBA00022730"/>
    </source>
</evidence>
<dbReference type="GO" id="GO:0045900">
    <property type="term" value="P:negative regulation of translational elongation"/>
    <property type="evidence" value="ECO:0007669"/>
    <property type="project" value="UniProtKB-UniRule"/>
</dbReference>
<evidence type="ECO:0000256" key="2">
    <source>
        <dbReference type="ARBA" id="ARBA00022490"/>
    </source>
</evidence>
<evidence type="ECO:0000313" key="14">
    <source>
        <dbReference type="EMBL" id="NEX19644.1"/>
    </source>
</evidence>
<feature type="domain" description="ABC transporter" evidence="13">
    <location>
        <begin position="6"/>
        <end position="259"/>
    </location>
</feature>
<dbReference type="NCBIfam" id="TIGR03719">
    <property type="entry name" value="ABC_ABC_ChvD"/>
    <property type="match status" value="1"/>
</dbReference>
<dbReference type="EC" id="3.6.1.-" evidence="12"/>
<dbReference type="NCBIfam" id="NF008775">
    <property type="entry name" value="PRK11819.1"/>
    <property type="match status" value="1"/>
</dbReference>
<accession>A0A6P1DVB7</accession>
<dbReference type="PANTHER" id="PTHR43858:SF1">
    <property type="entry name" value="ABC TRANSPORTER-RELATED PROTEIN"/>
    <property type="match status" value="1"/>
</dbReference>
<evidence type="ECO:0000256" key="1">
    <source>
        <dbReference type="ARBA" id="ARBA00005868"/>
    </source>
</evidence>
<keyword evidence="7 12" id="KW-0378">Hydrolase</keyword>
<dbReference type="GO" id="GO:0006412">
    <property type="term" value="P:translation"/>
    <property type="evidence" value="ECO:0007669"/>
    <property type="project" value="UniProtKB-KW"/>
</dbReference>
<name>A0A6P1DVB7_9GAMM</name>
<evidence type="ECO:0000256" key="6">
    <source>
        <dbReference type="ARBA" id="ARBA00022741"/>
    </source>
</evidence>
<feature type="region of interest" description="Arm" evidence="12">
    <location>
        <begin position="95"/>
        <end position="139"/>
    </location>
</feature>
<dbReference type="PROSITE" id="PS00211">
    <property type="entry name" value="ABC_TRANSPORTER_1"/>
    <property type="match status" value="1"/>
</dbReference>
<keyword evidence="6 12" id="KW-0547">Nucleotide-binding</keyword>
<dbReference type="AlphaFoldDB" id="A0A6P1DVB7"/>
<feature type="region of interest" description="PtIM" evidence="12">
    <location>
        <begin position="242"/>
        <end position="322"/>
    </location>
</feature>
<dbReference type="InterPro" id="IPR017871">
    <property type="entry name" value="ABC_transporter-like_CS"/>
</dbReference>
<comment type="domain">
    <text evidence="12">The arm domain is inserted in the first ABC transporter domain. Probably contacts ribosomal protein L1.</text>
</comment>
<dbReference type="Pfam" id="PF00005">
    <property type="entry name" value="ABC_tran"/>
    <property type="match status" value="2"/>
</dbReference>
<dbReference type="InterPro" id="IPR027417">
    <property type="entry name" value="P-loop_NTPase"/>
</dbReference>
<keyword evidence="15" id="KW-1185">Reference proteome</keyword>
<gene>
    <name evidence="12 14" type="primary">ettA</name>
    <name evidence="14" type="ORF">G3480_04835</name>
</gene>
<evidence type="ECO:0000256" key="5">
    <source>
        <dbReference type="ARBA" id="ARBA00022737"/>
    </source>
</evidence>
<comment type="domain">
    <text evidence="12">The P-site tRNA interaction motif (PtIM domain) probably interacts with the P-site tRNA(fMet) as well as the 23S rRNA.</text>
</comment>
<evidence type="ECO:0000256" key="9">
    <source>
        <dbReference type="ARBA" id="ARBA00022845"/>
    </source>
</evidence>
<dbReference type="FunFam" id="3.40.50.300:FF:000183">
    <property type="entry name" value="ABC transporter ATP-binding protein yjjK"/>
    <property type="match status" value="1"/>
</dbReference>
<keyword evidence="8 12" id="KW-0067">ATP-binding</keyword>
<evidence type="ECO:0000256" key="11">
    <source>
        <dbReference type="ARBA" id="ARBA00022917"/>
    </source>
</evidence>
<feature type="domain" description="ABC transporter" evidence="13">
    <location>
        <begin position="324"/>
        <end position="541"/>
    </location>
</feature>
<dbReference type="FunFam" id="3.40.50.300:FF:000011">
    <property type="entry name" value="Putative ABC transporter ATP-binding component"/>
    <property type="match status" value="1"/>
</dbReference>
<keyword evidence="10 12" id="KW-0694">RNA-binding</keyword>
<dbReference type="CDD" id="cd03221">
    <property type="entry name" value="ABCF_EF-3"/>
    <property type="match status" value="2"/>
</dbReference>
<comment type="subcellular location">
    <subcellularLocation>
        <location evidence="12">Cytoplasm</location>
    </subcellularLocation>
    <text evidence="12">Associates with ribosomes and polysomes.</text>
</comment>
<dbReference type="SMART" id="SM00382">
    <property type="entry name" value="AAA"/>
    <property type="match status" value="2"/>
</dbReference>
<dbReference type="InterPro" id="IPR032781">
    <property type="entry name" value="ABC_tran_Xtn"/>
</dbReference>
<keyword evidence="3 12" id="KW-0820">tRNA-binding</keyword>
<dbReference type="PROSITE" id="PS50893">
    <property type="entry name" value="ABC_TRANSPORTER_2"/>
    <property type="match status" value="2"/>
</dbReference>
<protein>
    <recommendedName>
        <fullName evidence="12">Energy-dependent translational throttle protein EttA</fullName>
        <ecNumber evidence="12">3.6.1.-</ecNumber>
    </recommendedName>
    <alternativeName>
        <fullName evidence="12">Translational regulatory factor EttA</fullName>
    </alternativeName>
</protein>
<dbReference type="InterPro" id="IPR003593">
    <property type="entry name" value="AAA+_ATPase"/>
</dbReference>